<evidence type="ECO:0000256" key="1">
    <source>
        <dbReference type="SAM" id="MobiDB-lite"/>
    </source>
</evidence>
<evidence type="ECO:0000313" key="3">
    <source>
        <dbReference type="EMBL" id="MFD0786613.1"/>
    </source>
</evidence>
<dbReference type="Proteomes" id="UP001597053">
    <property type="component" value="Unassembled WGS sequence"/>
</dbReference>
<sequence>PPPATTPKPHTSTAPANPGPQPVSGAGSIIGYGSGRCIDVTDGAYTSNPQLQIWTCNGGPNQSWTFYSDGTVRAFGRCMTVAGGSTADGARILLSSCTGSSSQKFTLNNAHDLVNKRADKCVDAKDMQTGSGTRLQLWSCGGTSNQKWHR</sequence>
<comment type="caution">
    <text evidence="3">The sequence shown here is derived from an EMBL/GenBank/DDBJ whole genome shotgun (WGS) entry which is preliminary data.</text>
</comment>
<keyword evidence="4" id="KW-1185">Reference proteome</keyword>
<reference evidence="4" key="1">
    <citation type="journal article" date="2019" name="Int. J. Syst. Evol. Microbiol.">
        <title>The Global Catalogue of Microorganisms (GCM) 10K type strain sequencing project: providing services to taxonomists for standard genome sequencing and annotation.</title>
        <authorList>
            <consortium name="The Broad Institute Genomics Platform"/>
            <consortium name="The Broad Institute Genome Sequencing Center for Infectious Disease"/>
            <person name="Wu L."/>
            <person name="Ma J."/>
        </authorList>
    </citation>
    <scope>NUCLEOTIDE SEQUENCE [LARGE SCALE GENOMIC DNA]</scope>
    <source>
        <strain evidence="4">JCM 32148</strain>
    </source>
</reference>
<dbReference type="InterPro" id="IPR000772">
    <property type="entry name" value="Ricin_B_lectin"/>
</dbReference>
<name>A0ABW3A7G3_9ACTN</name>
<dbReference type="PROSITE" id="PS50231">
    <property type="entry name" value="RICIN_B_LECTIN"/>
    <property type="match status" value="1"/>
</dbReference>
<evidence type="ECO:0000313" key="4">
    <source>
        <dbReference type="Proteomes" id="UP001597053"/>
    </source>
</evidence>
<evidence type="ECO:0000259" key="2">
    <source>
        <dbReference type="SMART" id="SM00458"/>
    </source>
</evidence>
<organism evidence="3 4">
    <name type="scientific">Micromonospora azadirachtae</name>
    <dbReference type="NCBI Taxonomy" id="1970735"/>
    <lineage>
        <taxon>Bacteria</taxon>
        <taxon>Bacillati</taxon>
        <taxon>Actinomycetota</taxon>
        <taxon>Actinomycetes</taxon>
        <taxon>Micromonosporales</taxon>
        <taxon>Micromonosporaceae</taxon>
        <taxon>Micromonospora</taxon>
    </lineage>
</organism>
<feature type="domain" description="Ricin B lectin" evidence="2">
    <location>
        <begin position="24"/>
        <end position="150"/>
    </location>
</feature>
<accession>A0ABW3A7G3</accession>
<feature type="non-terminal residue" evidence="3">
    <location>
        <position position="1"/>
    </location>
</feature>
<dbReference type="Pfam" id="PF00652">
    <property type="entry name" value="Ricin_B_lectin"/>
    <property type="match status" value="1"/>
</dbReference>
<dbReference type="SMART" id="SM00458">
    <property type="entry name" value="RICIN"/>
    <property type="match status" value="1"/>
</dbReference>
<protein>
    <submittedName>
        <fullName evidence="3">RICIN domain-containing protein</fullName>
    </submittedName>
</protein>
<gene>
    <name evidence="3" type="ORF">ACFQZ8_22160</name>
</gene>
<dbReference type="Gene3D" id="2.80.10.50">
    <property type="match status" value="2"/>
</dbReference>
<dbReference type="EMBL" id="JBHTHM010001463">
    <property type="protein sequence ID" value="MFD0786613.1"/>
    <property type="molecule type" value="Genomic_DNA"/>
</dbReference>
<feature type="region of interest" description="Disordered" evidence="1">
    <location>
        <begin position="1"/>
        <end position="25"/>
    </location>
</feature>
<dbReference type="InterPro" id="IPR035992">
    <property type="entry name" value="Ricin_B-like_lectins"/>
</dbReference>
<dbReference type="SUPFAM" id="SSF50370">
    <property type="entry name" value="Ricin B-like lectins"/>
    <property type="match status" value="1"/>
</dbReference>
<proteinExistence type="predicted"/>